<accession>A0A5B8S4K9</accession>
<dbReference type="PANTHER" id="PTHR23416">
    <property type="entry name" value="SIALIC ACID SYNTHASE-RELATED"/>
    <property type="match status" value="1"/>
</dbReference>
<sequence length="188" mass="20094">MTPLDARQSKPLEGGASFSLGNRLLRVCWGLAWLLLARFTPAPLHGWRRLVLRAFGARVGRGARVHGSVRIWLPANLELGENCLIGPGANIYNQGRITIGARSVISQGAHICASTHDIADPHFQLLLRPVAIGTQAWVAAEAFVGPGVTVGDRAVIGARAALFEDAAADGVYAGNPARLVKQRQLREP</sequence>
<gene>
    <name evidence="3" type="ORF">FRF71_08120</name>
</gene>
<evidence type="ECO:0000313" key="3">
    <source>
        <dbReference type="EMBL" id="QEA16104.1"/>
    </source>
</evidence>
<proteinExistence type="inferred from homology"/>
<evidence type="ECO:0000256" key="1">
    <source>
        <dbReference type="ARBA" id="ARBA00007274"/>
    </source>
</evidence>
<dbReference type="GO" id="GO:0008374">
    <property type="term" value="F:O-acyltransferase activity"/>
    <property type="evidence" value="ECO:0007669"/>
    <property type="project" value="TreeGrafter"/>
</dbReference>
<dbReference type="AlphaFoldDB" id="A0A5B8S4K9"/>
<dbReference type="CDD" id="cd05825">
    <property type="entry name" value="LbH_wcaF_like"/>
    <property type="match status" value="1"/>
</dbReference>
<protein>
    <submittedName>
        <fullName evidence="3">Putative colanic acid biosynthesis acetyltransferase</fullName>
    </submittedName>
</protein>
<name>A0A5B8S4K9_9SPHN</name>
<dbReference type="InterPro" id="IPR051159">
    <property type="entry name" value="Hexapeptide_acetyltransf"/>
</dbReference>
<reference evidence="3 4" key="1">
    <citation type="journal article" date="2013" name="J. Microbiol. Biotechnol.">
        <title>Novosphingobium ginsenosidimutans sp. nov., with the ability to convert ginsenoside.</title>
        <authorList>
            <person name="Kim J.K."/>
            <person name="He D."/>
            <person name="Liu Q.M."/>
            <person name="Park H.Y."/>
            <person name="Jung M.S."/>
            <person name="Yoon M.H."/>
            <person name="Kim S.C."/>
            <person name="Im W.T."/>
        </authorList>
    </citation>
    <scope>NUCLEOTIDE SEQUENCE [LARGE SCALE GENOMIC DNA]</scope>
    <source>
        <strain evidence="3 4">FW-6</strain>
    </source>
</reference>
<dbReference type="SUPFAM" id="SSF51161">
    <property type="entry name" value="Trimeric LpxA-like enzymes"/>
    <property type="match status" value="1"/>
</dbReference>
<dbReference type="InterPro" id="IPR011004">
    <property type="entry name" value="Trimer_LpxA-like_sf"/>
</dbReference>
<organism evidence="3 4">
    <name type="scientific">Novosphingobium ginsenosidimutans</name>
    <dbReference type="NCBI Taxonomy" id="1176536"/>
    <lineage>
        <taxon>Bacteria</taxon>
        <taxon>Pseudomonadati</taxon>
        <taxon>Pseudomonadota</taxon>
        <taxon>Alphaproteobacteria</taxon>
        <taxon>Sphingomonadales</taxon>
        <taxon>Sphingomonadaceae</taxon>
        <taxon>Novosphingobium</taxon>
    </lineage>
</organism>
<dbReference type="Gene3D" id="2.160.10.10">
    <property type="entry name" value="Hexapeptide repeat proteins"/>
    <property type="match status" value="1"/>
</dbReference>
<dbReference type="EMBL" id="CP042345">
    <property type="protein sequence ID" value="QEA16104.1"/>
    <property type="molecule type" value="Genomic_DNA"/>
</dbReference>
<dbReference type="RefSeq" id="WP_147090136.1">
    <property type="nucleotide sequence ID" value="NZ_BAABJD010000006.1"/>
</dbReference>
<keyword evidence="4" id="KW-1185">Reference proteome</keyword>
<dbReference type="Proteomes" id="UP000321172">
    <property type="component" value="Chromosome"/>
</dbReference>
<evidence type="ECO:0000256" key="2">
    <source>
        <dbReference type="ARBA" id="ARBA00022679"/>
    </source>
</evidence>
<dbReference type="KEGG" id="ngf:FRF71_08120"/>
<dbReference type="GO" id="GO:0005829">
    <property type="term" value="C:cytosol"/>
    <property type="evidence" value="ECO:0007669"/>
    <property type="project" value="TreeGrafter"/>
</dbReference>
<comment type="similarity">
    <text evidence="1">Belongs to the transferase hexapeptide repeat family.</text>
</comment>
<evidence type="ECO:0000313" key="4">
    <source>
        <dbReference type="Proteomes" id="UP000321172"/>
    </source>
</evidence>
<dbReference type="OrthoDB" id="9815592at2"/>
<keyword evidence="2 3" id="KW-0808">Transferase</keyword>
<dbReference type="PANTHER" id="PTHR23416:SF23">
    <property type="entry name" value="ACETYLTRANSFERASE C18B11.09C-RELATED"/>
    <property type="match status" value="1"/>
</dbReference>